<evidence type="ECO:0000313" key="3">
    <source>
        <dbReference type="EMBL" id="OAB77244.1"/>
    </source>
</evidence>
<evidence type="ECO:0000313" key="4">
    <source>
        <dbReference type="Proteomes" id="UP000077134"/>
    </source>
</evidence>
<dbReference type="InterPro" id="IPR015168">
    <property type="entry name" value="SsuA/THI5"/>
</dbReference>
<dbReference type="Proteomes" id="UP000077134">
    <property type="component" value="Unassembled WGS sequence"/>
</dbReference>
<dbReference type="OrthoDB" id="9815602at2"/>
<feature type="chain" id="PRO_5007886691" evidence="1">
    <location>
        <begin position="29"/>
        <end position="337"/>
    </location>
</feature>
<gene>
    <name evidence="3" type="ORF">PNBC_07245</name>
</gene>
<sequence>MKKIIPTLLVLVLLTLSGCSNISNSNQATEQPATSPESTLKKISIMLDWYPNAVHSLIYVAQENGYFAEQGLEVDIQMPAETNDSLKLVAAEKVDLALSYQPQILMARGEGIPVTSIAAIVRHPLNHLMVPAHGTIQSPKDLTGLTVGYSSIPLYEAMVHTMIKHDGGDPDNVKMVDVGYDLIPAIATSNVDAIMGGFINHEQLILTKQDHPVIALDPTDYGVPDYYELVLVTSDQNLRDKKELLAKFITAIADGQQFVQQHPEEALTILFEHEDQTSPLDKDIETKSLQILLPLMDAEEQTFGYQAPESWETVNQWLIKNKLLPDTVKAKDAFINL</sequence>
<dbReference type="PANTHER" id="PTHR31528:SF3">
    <property type="entry name" value="THIAMINE BIOSYNTHESIS PROTEIN HI_0357-RELATED"/>
    <property type="match status" value="1"/>
</dbReference>
<dbReference type="STRING" id="1763538.LPB68_17490"/>
<comment type="caution">
    <text evidence="3">The sequence shown here is derived from an EMBL/GenBank/DDBJ whole genome shotgun (WGS) entry which is preliminary data.</text>
</comment>
<dbReference type="GO" id="GO:0009228">
    <property type="term" value="P:thiamine biosynthetic process"/>
    <property type="evidence" value="ECO:0007669"/>
    <property type="project" value="InterPro"/>
</dbReference>
<feature type="domain" description="SsuA/THI5-like" evidence="2">
    <location>
        <begin position="52"/>
        <end position="266"/>
    </location>
</feature>
<dbReference type="AlphaFoldDB" id="A0A167G612"/>
<dbReference type="Gene3D" id="3.40.190.10">
    <property type="entry name" value="Periplasmic binding protein-like II"/>
    <property type="match status" value="2"/>
</dbReference>
<evidence type="ECO:0000259" key="2">
    <source>
        <dbReference type="Pfam" id="PF09084"/>
    </source>
</evidence>
<dbReference type="Pfam" id="PF09084">
    <property type="entry name" value="NMT1"/>
    <property type="match status" value="1"/>
</dbReference>
<accession>A0A167G612</accession>
<evidence type="ECO:0000256" key="1">
    <source>
        <dbReference type="SAM" id="SignalP"/>
    </source>
</evidence>
<name>A0A167G612_9BACL</name>
<dbReference type="KEGG" id="pcx:LPB68_17490"/>
<dbReference type="PROSITE" id="PS51257">
    <property type="entry name" value="PROKAR_LIPOPROTEIN"/>
    <property type="match status" value="1"/>
</dbReference>
<feature type="signal peptide" evidence="1">
    <location>
        <begin position="1"/>
        <end position="28"/>
    </location>
</feature>
<proteinExistence type="predicted"/>
<keyword evidence="4" id="KW-1185">Reference proteome</keyword>
<dbReference type="PANTHER" id="PTHR31528">
    <property type="entry name" value="4-AMINO-5-HYDROXYMETHYL-2-METHYLPYRIMIDINE PHOSPHATE SYNTHASE THI11-RELATED"/>
    <property type="match status" value="1"/>
</dbReference>
<organism evidence="3 4">
    <name type="scientific">Paenibacillus crassostreae</name>
    <dbReference type="NCBI Taxonomy" id="1763538"/>
    <lineage>
        <taxon>Bacteria</taxon>
        <taxon>Bacillati</taxon>
        <taxon>Bacillota</taxon>
        <taxon>Bacilli</taxon>
        <taxon>Bacillales</taxon>
        <taxon>Paenibacillaceae</taxon>
        <taxon>Paenibacillus</taxon>
    </lineage>
</organism>
<protein>
    <submittedName>
        <fullName evidence="3">ABC transporter substrate-binding protein</fullName>
    </submittedName>
</protein>
<dbReference type="EMBL" id="LSFN01000005">
    <property type="protein sequence ID" value="OAB77244.1"/>
    <property type="molecule type" value="Genomic_DNA"/>
</dbReference>
<dbReference type="InterPro" id="IPR027939">
    <property type="entry name" value="NMT1/THI5"/>
</dbReference>
<dbReference type="SUPFAM" id="SSF53850">
    <property type="entry name" value="Periplasmic binding protein-like II"/>
    <property type="match status" value="1"/>
</dbReference>
<reference evidence="3 4" key="1">
    <citation type="submission" date="2016-02" db="EMBL/GenBank/DDBJ databases">
        <title>Paenibacillus sp. LPB0068, isolated from Crassostrea gigas.</title>
        <authorList>
            <person name="Shin S.-K."/>
            <person name="Yi H."/>
        </authorList>
    </citation>
    <scope>NUCLEOTIDE SEQUENCE [LARGE SCALE GENOMIC DNA]</scope>
    <source>
        <strain evidence="3 4">LPB0068</strain>
    </source>
</reference>
<keyword evidence="1" id="KW-0732">Signal</keyword>